<reference evidence="1 2" key="1">
    <citation type="journal article" date="2022" name="Microbiol. Resour. Announc.">
        <title>Complete Genome Sequences of Thermus Strains Isolated from Senami Hot Spring in Japan.</title>
        <authorList>
            <person name="Miyazaki K."/>
        </authorList>
    </citation>
    <scope>NUCLEOTIDE SEQUENCE [LARGE SCALE GENOMIC DNA]</scope>
    <source>
        <strain evidence="1 2">SNM4-1</strain>
    </source>
</reference>
<evidence type="ECO:0008006" key="3">
    <source>
        <dbReference type="Google" id="ProtNLM"/>
    </source>
</evidence>
<dbReference type="PANTHER" id="PTHR35400">
    <property type="entry name" value="SLR1083 PROTEIN"/>
    <property type="match status" value="1"/>
</dbReference>
<dbReference type="PANTHER" id="PTHR35400:SF3">
    <property type="entry name" value="SLL1072 PROTEIN"/>
    <property type="match status" value="1"/>
</dbReference>
<sequence length="129" mass="14313">MTRHRISLEGFHRMVEAGVFPEDLRLELVEEDLVEMSPIGPRHAIARRLTSRLAPLVLEGKAPRKDALRVGEVADTPLRHDLSTKLPYAQGGVPEVWGVDLEGQGAPYGEVETLRPAFLGVEIPMEELL</sequence>
<keyword evidence="2" id="KW-1185">Reference proteome</keyword>
<dbReference type="EMBL" id="AP025593">
    <property type="protein sequence ID" value="BDG16834.1"/>
    <property type="molecule type" value="Genomic_DNA"/>
</dbReference>
<evidence type="ECO:0000313" key="1">
    <source>
        <dbReference type="EMBL" id="BDG16834.1"/>
    </source>
</evidence>
<evidence type="ECO:0000313" key="2">
    <source>
        <dbReference type="Proteomes" id="UP000831120"/>
    </source>
</evidence>
<name>A0ABN6NK43_THEBO</name>
<gene>
    <name evidence="1" type="ORF">TbrSNM41_15680</name>
</gene>
<proteinExistence type="predicted"/>
<protein>
    <recommendedName>
        <fullName evidence="3">Restriction endonuclease domain-containing protein</fullName>
    </recommendedName>
</protein>
<organism evidence="1 2">
    <name type="scientific">Thermus brockianus</name>
    <dbReference type="NCBI Taxonomy" id="56956"/>
    <lineage>
        <taxon>Bacteria</taxon>
        <taxon>Thermotogati</taxon>
        <taxon>Deinococcota</taxon>
        <taxon>Deinococci</taxon>
        <taxon>Thermales</taxon>
        <taxon>Thermaceae</taxon>
        <taxon>Thermus</taxon>
    </lineage>
</organism>
<dbReference type="Proteomes" id="UP000831120">
    <property type="component" value="Chromosome"/>
</dbReference>
<accession>A0ABN6NK43</accession>
<dbReference type="RefSeq" id="WP_244362129.1">
    <property type="nucleotide sequence ID" value="NZ_AP025593.1"/>
</dbReference>